<comment type="caution">
    <text evidence="2">The sequence shown here is derived from an EMBL/GenBank/DDBJ whole genome shotgun (WGS) entry which is preliminary data.</text>
</comment>
<organism evidence="2 3">
    <name type="scientific">Hohenbuehelia grisea</name>
    <dbReference type="NCBI Taxonomy" id="104357"/>
    <lineage>
        <taxon>Eukaryota</taxon>
        <taxon>Fungi</taxon>
        <taxon>Dikarya</taxon>
        <taxon>Basidiomycota</taxon>
        <taxon>Agaricomycotina</taxon>
        <taxon>Agaricomycetes</taxon>
        <taxon>Agaricomycetidae</taxon>
        <taxon>Agaricales</taxon>
        <taxon>Pleurotineae</taxon>
        <taxon>Pleurotaceae</taxon>
        <taxon>Hohenbuehelia</taxon>
    </lineage>
</organism>
<sequence>MSGPPPQPTSADDQHPDEEYDEDDPYTQYSRELYQYTLGLWAESRRIADEKARVKAAAKKEEEERKRRLLEAADKAAKGEPTPSTSTSKGT</sequence>
<feature type="region of interest" description="Disordered" evidence="1">
    <location>
        <begin position="57"/>
        <end position="91"/>
    </location>
</feature>
<accession>A0ABR3J7Z9</accession>
<feature type="compositionally biased region" description="Basic and acidic residues" evidence="1">
    <location>
        <begin position="57"/>
        <end position="78"/>
    </location>
</feature>
<dbReference type="EMBL" id="JASNQZ010000011">
    <property type="protein sequence ID" value="KAL0951687.1"/>
    <property type="molecule type" value="Genomic_DNA"/>
</dbReference>
<name>A0ABR3J7Z9_9AGAR</name>
<evidence type="ECO:0000313" key="2">
    <source>
        <dbReference type="EMBL" id="KAL0951687.1"/>
    </source>
</evidence>
<dbReference type="Proteomes" id="UP001556367">
    <property type="component" value="Unassembled WGS sequence"/>
</dbReference>
<reference evidence="3" key="1">
    <citation type="submission" date="2024-06" db="EMBL/GenBank/DDBJ databases">
        <title>Multi-omics analyses provide insights into the biosynthesis of the anticancer antibiotic pleurotin in Hohenbuehelia grisea.</title>
        <authorList>
            <person name="Weaver J.A."/>
            <person name="Alberti F."/>
        </authorList>
    </citation>
    <scope>NUCLEOTIDE SEQUENCE [LARGE SCALE GENOMIC DNA]</scope>
    <source>
        <strain evidence="3">T-177</strain>
    </source>
</reference>
<feature type="compositionally biased region" description="Acidic residues" evidence="1">
    <location>
        <begin position="15"/>
        <end position="25"/>
    </location>
</feature>
<protein>
    <submittedName>
        <fullName evidence="2">Uncharacterized protein</fullName>
    </submittedName>
</protein>
<evidence type="ECO:0000313" key="3">
    <source>
        <dbReference type="Proteomes" id="UP001556367"/>
    </source>
</evidence>
<gene>
    <name evidence="2" type="ORF">HGRIS_008365</name>
</gene>
<feature type="region of interest" description="Disordered" evidence="1">
    <location>
        <begin position="1"/>
        <end position="29"/>
    </location>
</feature>
<keyword evidence="3" id="KW-1185">Reference proteome</keyword>
<feature type="compositionally biased region" description="Polar residues" evidence="1">
    <location>
        <begin position="82"/>
        <end position="91"/>
    </location>
</feature>
<evidence type="ECO:0000256" key="1">
    <source>
        <dbReference type="SAM" id="MobiDB-lite"/>
    </source>
</evidence>
<proteinExistence type="predicted"/>